<reference evidence="2" key="2">
    <citation type="submission" date="2020-09" db="EMBL/GenBank/DDBJ databases">
        <authorList>
            <person name="Sun Q."/>
            <person name="Zhou Y."/>
        </authorList>
    </citation>
    <scope>NUCLEOTIDE SEQUENCE</scope>
    <source>
        <strain evidence="2">CGMCC 1.12751</strain>
    </source>
</reference>
<dbReference type="SUPFAM" id="SSF52540">
    <property type="entry name" value="P-loop containing nucleoside triphosphate hydrolases"/>
    <property type="match status" value="1"/>
</dbReference>
<keyword evidence="3" id="KW-1185">Reference proteome</keyword>
<dbReference type="Proteomes" id="UP000625976">
    <property type="component" value="Unassembled WGS sequence"/>
</dbReference>
<evidence type="ECO:0000313" key="3">
    <source>
        <dbReference type="Proteomes" id="UP000625976"/>
    </source>
</evidence>
<comment type="caution">
    <text evidence="2">The sequence shown here is derived from an EMBL/GenBank/DDBJ whole genome shotgun (WGS) entry which is preliminary data.</text>
</comment>
<dbReference type="AlphaFoldDB" id="A0A917LVR3"/>
<protein>
    <recommendedName>
        <fullName evidence="1">Sulfotransferase domain-containing protein</fullName>
    </recommendedName>
</protein>
<proteinExistence type="predicted"/>
<dbReference type="RefSeq" id="WP_188466983.1">
    <property type="nucleotide sequence ID" value="NZ_BMFQ01000004.1"/>
</dbReference>
<dbReference type="EMBL" id="BMFQ01000004">
    <property type="protein sequence ID" value="GGG60102.1"/>
    <property type="molecule type" value="Genomic_DNA"/>
</dbReference>
<gene>
    <name evidence="2" type="ORF">GCM10010976_33570</name>
</gene>
<dbReference type="InterPro" id="IPR000863">
    <property type="entry name" value="Sulfotransferase_dom"/>
</dbReference>
<feature type="domain" description="Sulfotransferase" evidence="1">
    <location>
        <begin position="7"/>
        <end position="188"/>
    </location>
</feature>
<dbReference type="Gene3D" id="3.40.50.300">
    <property type="entry name" value="P-loop containing nucleotide triphosphate hydrolases"/>
    <property type="match status" value="1"/>
</dbReference>
<dbReference type="InterPro" id="IPR027417">
    <property type="entry name" value="P-loop_NTPase"/>
</dbReference>
<accession>A0A917LVR3</accession>
<evidence type="ECO:0000259" key="1">
    <source>
        <dbReference type="Pfam" id="PF00685"/>
    </source>
</evidence>
<reference evidence="2" key="1">
    <citation type="journal article" date="2014" name="Int. J. Syst. Evol. Microbiol.">
        <title>Complete genome sequence of Corynebacterium casei LMG S-19264T (=DSM 44701T), isolated from a smear-ripened cheese.</title>
        <authorList>
            <consortium name="US DOE Joint Genome Institute (JGI-PGF)"/>
            <person name="Walter F."/>
            <person name="Albersmeier A."/>
            <person name="Kalinowski J."/>
            <person name="Ruckert C."/>
        </authorList>
    </citation>
    <scope>NUCLEOTIDE SEQUENCE</scope>
    <source>
        <strain evidence="2">CGMCC 1.12751</strain>
    </source>
</reference>
<dbReference type="GO" id="GO:0008146">
    <property type="term" value="F:sulfotransferase activity"/>
    <property type="evidence" value="ECO:0007669"/>
    <property type="project" value="InterPro"/>
</dbReference>
<dbReference type="Pfam" id="PF00685">
    <property type="entry name" value="Sulfotransfer_1"/>
    <property type="match status" value="1"/>
</dbReference>
<organism evidence="2 3">
    <name type="scientific">Bizionia arctica</name>
    <dbReference type="NCBI Taxonomy" id="1495645"/>
    <lineage>
        <taxon>Bacteria</taxon>
        <taxon>Pseudomonadati</taxon>
        <taxon>Bacteroidota</taxon>
        <taxon>Flavobacteriia</taxon>
        <taxon>Flavobacteriales</taxon>
        <taxon>Flavobacteriaceae</taxon>
        <taxon>Bizionia</taxon>
    </lineage>
</organism>
<evidence type="ECO:0000313" key="2">
    <source>
        <dbReference type="EMBL" id="GGG60102.1"/>
    </source>
</evidence>
<name>A0A917LVR3_9FLAO</name>
<sequence length="309" mass="36394">MMDRKVIIHIGYFKTGTTWFQEVFFPKVNNIAFSNRANSSLDENLILIRPFDFSSEKVRGHIDDLLPVDDNKTLLLSRERLSGHPFTGGYDAKLIGDRLKATYSDATVVLFIREQKKAIVSTYKEYVKRGGIAPFEKWIYTHERTIPSFQLDYFNYHKHVSYYYELFGKSNVKVYAYEDFTDEPQKFLTAFSKELNLDIDLSQFDFNKKVNKGFSTKSLKLLRWANKFSKNKNLNPYPAIKIPFLRFIITKFCKFMDVMFYSWMNHGFLKPKILVDIDNRFKESNAELNQLLDMDIKSKGYICSDFNEN</sequence>